<protein>
    <submittedName>
        <fullName evidence="1">Uncharacterized protein</fullName>
    </submittedName>
</protein>
<accession>A0A2P2P502</accession>
<reference evidence="1" key="1">
    <citation type="submission" date="2018-02" db="EMBL/GenBank/DDBJ databases">
        <title>Rhizophora mucronata_Transcriptome.</title>
        <authorList>
            <person name="Meera S.P."/>
            <person name="Sreeshan A."/>
            <person name="Augustine A."/>
        </authorList>
    </citation>
    <scope>NUCLEOTIDE SEQUENCE</scope>
    <source>
        <tissue evidence="1">Leaf</tissue>
    </source>
</reference>
<dbReference type="AlphaFoldDB" id="A0A2P2P502"/>
<organism evidence="1">
    <name type="scientific">Rhizophora mucronata</name>
    <name type="common">Asiatic mangrove</name>
    <dbReference type="NCBI Taxonomy" id="61149"/>
    <lineage>
        <taxon>Eukaryota</taxon>
        <taxon>Viridiplantae</taxon>
        <taxon>Streptophyta</taxon>
        <taxon>Embryophyta</taxon>
        <taxon>Tracheophyta</taxon>
        <taxon>Spermatophyta</taxon>
        <taxon>Magnoliopsida</taxon>
        <taxon>eudicotyledons</taxon>
        <taxon>Gunneridae</taxon>
        <taxon>Pentapetalae</taxon>
        <taxon>rosids</taxon>
        <taxon>fabids</taxon>
        <taxon>Malpighiales</taxon>
        <taxon>Rhizophoraceae</taxon>
        <taxon>Rhizophora</taxon>
    </lineage>
</organism>
<evidence type="ECO:0000313" key="1">
    <source>
        <dbReference type="EMBL" id="MBX49797.1"/>
    </source>
</evidence>
<sequence>MSSVGCPSVSVRPLYTYAFII</sequence>
<proteinExistence type="predicted"/>
<name>A0A2P2P502_RHIMU</name>
<dbReference type="EMBL" id="GGEC01069313">
    <property type="protein sequence ID" value="MBX49797.1"/>
    <property type="molecule type" value="Transcribed_RNA"/>
</dbReference>